<dbReference type="Proteomes" id="UP001208017">
    <property type="component" value="Unassembled WGS sequence"/>
</dbReference>
<evidence type="ECO:0000256" key="5">
    <source>
        <dbReference type="SAM" id="MobiDB-lite"/>
    </source>
</evidence>
<keyword evidence="3 7" id="KW-0378">Hydrolase</keyword>
<evidence type="ECO:0000313" key="8">
    <source>
        <dbReference type="Proteomes" id="UP001208017"/>
    </source>
</evidence>
<dbReference type="SMART" id="SM00632">
    <property type="entry name" value="Aamy_C"/>
    <property type="match status" value="1"/>
</dbReference>
<feature type="domain" description="Fibronectin type-III" evidence="6">
    <location>
        <begin position="1266"/>
        <end position="1357"/>
    </location>
</feature>
<organism evidence="7 8">
    <name type="scientific">Tumebacillus lacus</name>
    <dbReference type="NCBI Taxonomy" id="2995335"/>
    <lineage>
        <taxon>Bacteria</taxon>
        <taxon>Bacillati</taxon>
        <taxon>Bacillota</taxon>
        <taxon>Bacilli</taxon>
        <taxon>Bacillales</taxon>
        <taxon>Alicyclobacillaceae</taxon>
        <taxon>Tumebacillus</taxon>
    </lineage>
</organism>
<reference evidence="7 8" key="1">
    <citation type="submission" date="2022-11" db="EMBL/GenBank/DDBJ databases">
        <title>Study of microbial diversity in lake waters.</title>
        <authorList>
            <person name="Zhang J."/>
        </authorList>
    </citation>
    <scope>NUCLEOTIDE SEQUENCE [LARGE SCALE GENOMIC DNA]</scope>
    <source>
        <strain evidence="7 8">DT12</strain>
    </source>
</reference>
<dbReference type="SUPFAM" id="SSF51011">
    <property type="entry name" value="Glycosyl hydrolase domain"/>
    <property type="match status" value="1"/>
</dbReference>
<dbReference type="InterPro" id="IPR003961">
    <property type="entry name" value="FN3_dom"/>
</dbReference>
<dbReference type="RefSeq" id="WP_267152837.1">
    <property type="nucleotide sequence ID" value="NZ_JAPMLT010000011.1"/>
</dbReference>
<evidence type="ECO:0000256" key="1">
    <source>
        <dbReference type="ARBA" id="ARBA00001913"/>
    </source>
</evidence>
<proteinExistence type="predicted"/>
<dbReference type="Gene3D" id="3.20.20.80">
    <property type="entry name" value="Glycosidases"/>
    <property type="match status" value="2"/>
</dbReference>
<dbReference type="SUPFAM" id="SSF81296">
    <property type="entry name" value="E set domains"/>
    <property type="match status" value="1"/>
</dbReference>
<dbReference type="GO" id="GO:0016787">
    <property type="term" value="F:hydrolase activity"/>
    <property type="evidence" value="ECO:0007669"/>
    <property type="project" value="UniProtKB-KW"/>
</dbReference>
<gene>
    <name evidence="7" type="ORF">OS242_16715</name>
</gene>
<dbReference type="InterPro" id="IPR054409">
    <property type="entry name" value="X25_BaPul-like"/>
</dbReference>
<accession>A0ABT3X3X0</accession>
<dbReference type="PANTHER" id="PTHR10357">
    <property type="entry name" value="ALPHA-AMYLASE FAMILY MEMBER"/>
    <property type="match status" value="1"/>
</dbReference>
<dbReference type="InterPro" id="IPR055138">
    <property type="entry name" value="Neopullulanase-like_C"/>
</dbReference>
<dbReference type="Pfam" id="PF22058">
    <property type="entry name" value="X25_BaPul_like"/>
    <property type="match status" value="2"/>
</dbReference>
<dbReference type="CDD" id="cd02857">
    <property type="entry name" value="E_set_CDase_PDE_N"/>
    <property type="match status" value="1"/>
</dbReference>
<dbReference type="InterPro" id="IPR036116">
    <property type="entry name" value="FN3_sf"/>
</dbReference>
<keyword evidence="4" id="KW-0326">Glycosidase</keyword>
<evidence type="ECO:0000256" key="3">
    <source>
        <dbReference type="ARBA" id="ARBA00022801"/>
    </source>
</evidence>
<evidence type="ECO:0000256" key="4">
    <source>
        <dbReference type="ARBA" id="ARBA00023295"/>
    </source>
</evidence>
<dbReference type="SMART" id="SM00060">
    <property type="entry name" value="FN3"/>
    <property type="match status" value="2"/>
</dbReference>
<dbReference type="PANTHER" id="PTHR10357:SF210">
    <property type="entry name" value="MALTODEXTRIN GLUCOSIDASE"/>
    <property type="match status" value="1"/>
</dbReference>
<evidence type="ECO:0000313" key="7">
    <source>
        <dbReference type="EMBL" id="MCX7571593.1"/>
    </source>
</evidence>
<feature type="region of interest" description="Disordered" evidence="5">
    <location>
        <begin position="465"/>
        <end position="484"/>
    </location>
</feature>
<dbReference type="InterPro" id="IPR013783">
    <property type="entry name" value="Ig-like_fold"/>
</dbReference>
<dbReference type="InterPro" id="IPR014756">
    <property type="entry name" value="Ig_E-set"/>
</dbReference>
<evidence type="ECO:0000259" key="6">
    <source>
        <dbReference type="PROSITE" id="PS50853"/>
    </source>
</evidence>
<dbReference type="EMBL" id="JAPMLT010000011">
    <property type="protein sequence ID" value="MCX7571593.1"/>
    <property type="molecule type" value="Genomic_DNA"/>
</dbReference>
<dbReference type="Pfam" id="PF22460">
    <property type="entry name" value="Neopullulanase-like_C"/>
    <property type="match status" value="1"/>
</dbReference>
<dbReference type="CDD" id="cd12962">
    <property type="entry name" value="X25_BaPul_like"/>
    <property type="match status" value="1"/>
</dbReference>
<name>A0ABT3X3X0_9BACL</name>
<dbReference type="SMART" id="SM00642">
    <property type="entry name" value="Aamy"/>
    <property type="match status" value="1"/>
</dbReference>
<dbReference type="CDD" id="cd00063">
    <property type="entry name" value="FN3"/>
    <property type="match status" value="1"/>
</dbReference>
<evidence type="ECO:0000256" key="2">
    <source>
        <dbReference type="ARBA" id="ARBA00022723"/>
    </source>
</evidence>
<sequence>MEFLQAKRPARVWAAVLVFLMMIQVAAGSILPATALAEDAITPDVFIDQPGGKTKWVVAGSFQGWNNSSTDTQLKHLVGAFYAWSTVLEAGHHEFKFTKNDTWDGYSNNGNNFAFDLSERSKVNFYINEEIGQARISVPNVAGLAQYAPTVTAERWPRLVGTVQSVFGEPNWAPDQAQQLFVDYHFDGTVYKLQRPFPAGSYEAKVTFGPNWDENYGADGQGGSNLQLVTLDPSDVTFTLDMSKRALTHNYVPADGTFDGQIKGNKLYFDSRSVTYKKPFGAIPAGTQDLTLRIAAEADDVQIARAELIDGKGVASAYDMKKVTTVGERDYFEVTIPASAFTGIGIYGYKFILIDGKTKVEYGEDGARGGTGTVSDEGAIPFDLTVYDKDFKTPDWMKNGIVYQVFIDRFFDGNPDNNRAKTVDGYRGNGLPEQSTAKGGIELQYFDGGVKKDPTPDQVWGTWQDLPENPRHSTPENKPYYPEAKTDGNWTNEFYGGDIAGIEKKLDYLKTLGVSVLYLNPVAWAASNHKYDATDYRHLDPMFGEPVYNKPNDPTSGLDYEKTKVASDRVFSKFAKEAKKRGIQLIVDGVFNHVGDDSIYFDRYNKYPEIGAYEYWAQVWDKVNDEGKTQAQAENEVRRSYTSKLNLVTGKNYAYPEDFDFTTWFKVENQKITEADGNTRYKYDAWWGFDSLPAVEAKEPQPGDDKALSGAHEWNVPGYRDMVIGHDLTGLSDKAAEEQMKTANSQRWEYLGASGWRLDVAPDVSQGTWQKFREAVKSTAGRKDANHDAISDPIILGEEWGNASHYLLGDQFDSVMNYRFRGALQNFLINGNAEQFHNALDSIREDYPDEAWKVMLNLVGSHDTTRSITKYDHPQWEEENTAQAPEASDHALKQQALTAIFQMGYPGAPTVYYGDEVGLTGTKDPDSRRSFPWERVAAGKKGDFAGTGRYSDLFRTYQQAANVRNANEVLRTGDLQVAYAQGDVIAYARKNDTAAGLIAINRSNEVKTIIAAVTGFLPDGVTLKDVLQGSVQATVENGKIALTLQPQSGLMMTSTEPLTVVPAVTDLQARGGNQTVTLSFAPVEGATEYNVYRAAIEGGSVEKVGTSTTTSFVDQNVVNGTKYYYAVTAKNGTGESLLGQMVAATPAFPIQSVEIVTGANEMTVGVGKTTSEIAVALDIPGLTDTNGVIARLAYFVSGTDKRLAADTKLRYKEDRDGKKIYTAVFEPTAAGEYTYLAKVSTDNGETFQESAAKTLTARADANDTTAPAAPALAEIPVESNRVELRWTAAGSDIAGFEVLRKAGSGYQKVATLAKDATSYVDFTVSNDTAYTYQVVAYDQAYNRAASSERAVTPTLVMVDVTLRVHLPSYTPATDGIYLAGDLNGWNASGNELKVPSGATTRNVVEHKFKMMAGKQIQYKYTRGSWSTEAFTSHARVENDTTDYGNWAYSSTDTNMRLTIKNQGGNQMIVDDYVMRWVDMPMIVTMPRISYGEDIEYTTTDSTFTLKANVPFGVNFTMNGQPLPAGAMDAYGHVSLENIPLNMGLNTVVLHIEPTQETLNQPWYTDKGRAGQATKTLTMKITRQ</sequence>
<dbReference type="Gene3D" id="2.60.40.10">
    <property type="entry name" value="Immunoglobulins"/>
    <property type="match status" value="5"/>
</dbReference>
<protein>
    <submittedName>
        <fullName evidence="7">Alpha-amylase family glycosyl hydrolase</fullName>
    </submittedName>
</protein>
<keyword evidence="2" id="KW-0479">Metal-binding</keyword>
<keyword evidence="8" id="KW-1185">Reference proteome</keyword>
<dbReference type="InterPro" id="IPR006047">
    <property type="entry name" value="GH13_cat_dom"/>
</dbReference>
<comment type="caution">
    <text evidence="7">The sequence shown here is derived from an EMBL/GenBank/DDBJ whole genome shotgun (WGS) entry which is preliminary data.</text>
</comment>
<dbReference type="InterPro" id="IPR013780">
    <property type="entry name" value="Glyco_hydro_b"/>
</dbReference>
<dbReference type="SUPFAM" id="SSF51445">
    <property type="entry name" value="(Trans)glycosidases"/>
    <property type="match status" value="1"/>
</dbReference>
<dbReference type="InterPro" id="IPR017853">
    <property type="entry name" value="GH"/>
</dbReference>
<dbReference type="InterPro" id="IPR031319">
    <property type="entry name" value="A-amylase_C"/>
</dbReference>
<dbReference type="Pfam" id="PF00128">
    <property type="entry name" value="Alpha-amylase"/>
    <property type="match status" value="2"/>
</dbReference>
<dbReference type="InterPro" id="IPR004185">
    <property type="entry name" value="Glyco_hydro_13_lg-like_dom"/>
</dbReference>
<dbReference type="CDD" id="cd11338">
    <property type="entry name" value="AmyAc_CMD"/>
    <property type="match status" value="1"/>
</dbReference>
<dbReference type="PROSITE" id="PS50853">
    <property type="entry name" value="FN3"/>
    <property type="match status" value="1"/>
</dbReference>
<dbReference type="SUPFAM" id="SSF49265">
    <property type="entry name" value="Fibronectin type III"/>
    <property type="match status" value="2"/>
</dbReference>
<dbReference type="Gene3D" id="2.60.40.1180">
    <property type="entry name" value="Golgi alpha-mannosidase II"/>
    <property type="match status" value="1"/>
</dbReference>
<comment type="cofactor">
    <cofactor evidence="1">
        <name>Ca(2+)</name>
        <dbReference type="ChEBI" id="CHEBI:29108"/>
    </cofactor>
</comment>